<dbReference type="GO" id="GO:0016832">
    <property type="term" value="F:aldehyde-lyase activity"/>
    <property type="evidence" value="ECO:0007669"/>
    <property type="project" value="TreeGrafter"/>
</dbReference>
<dbReference type="Proteomes" id="UP000886632">
    <property type="component" value="Unassembled WGS sequence"/>
</dbReference>
<sequence length="104" mass="10795">MVETRAGLDAAAEILDVDGVDGVFVGPYDLALSLGEPSVTSPAVVAAIDAVLAAARERGRLTGLFAGNAELARRYRDVDLLGVDSDVSALRVGIAQLFRSPEPD</sequence>
<dbReference type="GO" id="GO:0046872">
    <property type="term" value="F:metal ion binding"/>
    <property type="evidence" value="ECO:0007669"/>
    <property type="project" value="UniProtKB-KW"/>
</dbReference>
<evidence type="ECO:0000313" key="5">
    <source>
        <dbReference type="EMBL" id="MBL0002821.1"/>
    </source>
</evidence>
<keyword evidence="2" id="KW-0479">Metal-binding</keyword>
<reference evidence="5" key="1">
    <citation type="submission" date="2020-10" db="EMBL/GenBank/DDBJ databases">
        <title>Connecting structure to function with the recovery of over 1000 high-quality activated sludge metagenome-assembled genomes encoding full-length rRNA genes using long-read sequencing.</title>
        <authorList>
            <person name="Singleton C.M."/>
            <person name="Petriglieri F."/>
            <person name="Kristensen J.M."/>
            <person name="Kirkegaard R.H."/>
            <person name="Michaelsen T.Y."/>
            <person name="Andersen M.H."/>
            <person name="Karst S.M."/>
            <person name="Dueholm M.S."/>
            <person name="Nielsen P.H."/>
            <person name="Albertsen M."/>
        </authorList>
    </citation>
    <scope>NUCLEOTIDE SEQUENCE</scope>
    <source>
        <strain evidence="5">Ribe_18-Q3-R11-54_MAXAC.001</strain>
    </source>
</reference>
<dbReference type="Gene3D" id="3.20.20.60">
    <property type="entry name" value="Phosphoenolpyruvate-binding domains"/>
    <property type="match status" value="1"/>
</dbReference>
<evidence type="ECO:0000313" key="6">
    <source>
        <dbReference type="Proteomes" id="UP000886632"/>
    </source>
</evidence>
<dbReference type="InterPro" id="IPR015813">
    <property type="entry name" value="Pyrv/PenolPyrv_kinase-like_dom"/>
</dbReference>
<dbReference type="SUPFAM" id="SSF51621">
    <property type="entry name" value="Phosphoenolpyruvate/pyruvate domain"/>
    <property type="match status" value="1"/>
</dbReference>
<keyword evidence="3" id="KW-0456">Lyase</keyword>
<dbReference type="EMBL" id="JADKGK010000005">
    <property type="protein sequence ID" value="MBL0002821.1"/>
    <property type="molecule type" value="Genomic_DNA"/>
</dbReference>
<dbReference type="InterPro" id="IPR005000">
    <property type="entry name" value="Aldolase/citrate-lyase_domain"/>
</dbReference>
<comment type="caution">
    <text evidence="5">The sequence shown here is derived from an EMBL/GenBank/DDBJ whole genome shotgun (WGS) entry which is preliminary data.</text>
</comment>
<dbReference type="InterPro" id="IPR040442">
    <property type="entry name" value="Pyrv_kinase-like_dom_sf"/>
</dbReference>
<dbReference type="InterPro" id="IPR050251">
    <property type="entry name" value="HpcH-HpaI_aldolase"/>
</dbReference>
<gene>
    <name evidence="5" type="ORF">IPP00_02055</name>
</gene>
<dbReference type="GO" id="GO:0005737">
    <property type="term" value="C:cytoplasm"/>
    <property type="evidence" value="ECO:0007669"/>
    <property type="project" value="TreeGrafter"/>
</dbReference>
<organism evidence="5 6">
    <name type="scientific">Candidatus Phosphoribacter hodrii</name>
    <dbReference type="NCBI Taxonomy" id="2953743"/>
    <lineage>
        <taxon>Bacteria</taxon>
        <taxon>Bacillati</taxon>
        <taxon>Actinomycetota</taxon>
        <taxon>Actinomycetes</taxon>
        <taxon>Micrococcales</taxon>
        <taxon>Dermatophilaceae</taxon>
        <taxon>Candidatus Phosphoribacter</taxon>
    </lineage>
</organism>
<proteinExistence type="inferred from homology"/>
<dbReference type="PANTHER" id="PTHR30502">
    <property type="entry name" value="2-KETO-3-DEOXY-L-RHAMNONATE ALDOLASE"/>
    <property type="match status" value="1"/>
</dbReference>
<dbReference type="PANTHER" id="PTHR30502:SF0">
    <property type="entry name" value="PHOSPHOENOLPYRUVATE CARBOXYLASE FAMILY PROTEIN"/>
    <property type="match status" value="1"/>
</dbReference>
<evidence type="ECO:0000256" key="2">
    <source>
        <dbReference type="ARBA" id="ARBA00022723"/>
    </source>
</evidence>
<feature type="domain" description="HpcH/HpaI aldolase/citrate lyase" evidence="4">
    <location>
        <begin position="2"/>
        <end position="76"/>
    </location>
</feature>
<protein>
    <recommendedName>
        <fullName evidence="4">HpcH/HpaI aldolase/citrate lyase domain-containing protein</fullName>
    </recommendedName>
</protein>
<evidence type="ECO:0000256" key="3">
    <source>
        <dbReference type="ARBA" id="ARBA00023239"/>
    </source>
</evidence>
<evidence type="ECO:0000256" key="1">
    <source>
        <dbReference type="ARBA" id="ARBA00005568"/>
    </source>
</evidence>
<accession>A0A9D7Y0E8</accession>
<dbReference type="Pfam" id="PF03328">
    <property type="entry name" value="HpcH_HpaI"/>
    <property type="match status" value="1"/>
</dbReference>
<name>A0A9D7Y0E8_9MICO</name>
<evidence type="ECO:0000259" key="4">
    <source>
        <dbReference type="Pfam" id="PF03328"/>
    </source>
</evidence>
<dbReference type="AlphaFoldDB" id="A0A9D7Y0E8"/>
<comment type="similarity">
    <text evidence="1">Belongs to the HpcH/HpaI aldolase family.</text>
</comment>